<evidence type="ECO:0000313" key="3">
    <source>
        <dbReference type="Proteomes" id="UP000184330"/>
    </source>
</evidence>
<feature type="region of interest" description="Disordered" evidence="1">
    <location>
        <begin position="125"/>
        <end position="148"/>
    </location>
</feature>
<organism evidence="2 3">
    <name type="scientific">Phialocephala subalpina</name>
    <dbReference type="NCBI Taxonomy" id="576137"/>
    <lineage>
        <taxon>Eukaryota</taxon>
        <taxon>Fungi</taxon>
        <taxon>Dikarya</taxon>
        <taxon>Ascomycota</taxon>
        <taxon>Pezizomycotina</taxon>
        <taxon>Leotiomycetes</taxon>
        <taxon>Helotiales</taxon>
        <taxon>Mollisiaceae</taxon>
        <taxon>Phialocephala</taxon>
        <taxon>Phialocephala fortinii species complex</taxon>
    </lineage>
</organism>
<protein>
    <submittedName>
        <fullName evidence="2">Uncharacterized protein</fullName>
    </submittedName>
</protein>
<dbReference type="Proteomes" id="UP000184330">
    <property type="component" value="Unassembled WGS sequence"/>
</dbReference>
<proteinExistence type="predicted"/>
<evidence type="ECO:0000313" key="2">
    <source>
        <dbReference type="EMBL" id="CZR64916.1"/>
    </source>
</evidence>
<dbReference type="AlphaFoldDB" id="A0A1L7XIY9"/>
<feature type="compositionally biased region" description="Basic and acidic residues" evidence="1">
    <location>
        <begin position="300"/>
        <end position="317"/>
    </location>
</feature>
<feature type="compositionally biased region" description="Basic residues" evidence="1">
    <location>
        <begin position="37"/>
        <end position="46"/>
    </location>
</feature>
<name>A0A1L7XIY9_9HELO</name>
<sequence>MEGSGISSSPRPSSPSPTHPVHSPKPQTRFRSVSARFRSHERHKYKQASPKYRSGSGLSTRNIRCEMASDVAILSAIQRCRSREIPRPAMRCTQKIFLWRPQLTLIDRSGDVPLTLPRLGVNLHLGNDHDDKDAARETESGTDSEATGSFAWDTKYKDCTVMLPVKRRPPPAKREKPGLLTVPQLPILYFSLSKGSIKMVERKDREAFQYLPSHSVACCAVPSEVCFPRRTACDDYRGEVSGTDGLRMEKAERLMQPRSPPLVPHSRVWRNDQGDNQAIPSCSKPPRHEWLNAYSTAGDPRWRTRTQHDGWSKDGTD</sequence>
<feature type="region of interest" description="Disordered" evidence="1">
    <location>
        <begin position="257"/>
        <end position="317"/>
    </location>
</feature>
<feature type="compositionally biased region" description="Basic and acidic residues" evidence="1">
    <location>
        <begin position="126"/>
        <end position="139"/>
    </location>
</feature>
<reference evidence="2 3" key="1">
    <citation type="submission" date="2016-03" db="EMBL/GenBank/DDBJ databases">
        <authorList>
            <person name="Ploux O."/>
        </authorList>
    </citation>
    <scope>NUCLEOTIDE SEQUENCE [LARGE SCALE GENOMIC DNA]</scope>
    <source>
        <strain evidence="2 3">UAMH 11012</strain>
    </source>
</reference>
<feature type="region of interest" description="Disordered" evidence="1">
    <location>
        <begin position="1"/>
        <end position="58"/>
    </location>
</feature>
<evidence type="ECO:0000256" key="1">
    <source>
        <dbReference type="SAM" id="MobiDB-lite"/>
    </source>
</evidence>
<accession>A0A1L7XIY9</accession>
<dbReference type="EMBL" id="FJOG01000028">
    <property type="protein sequence ID" value="CZR64916.1"/>
    <property type="molecule type" value="Genomic_DNA"/>
</dbReference>
<gene>
    <name evidence="2" type="ORF">PAC_14816</name>
</gene>
<keyword evidence="3" id="KW-1185">Reference proteome</keyword>